<dbReference type="SUPFAM" id="SSF51658">
    <property type="entry name" value="Xylose isomerase-like"/>
    <property type="match status" value="1"/>
</dbReference>
<dbReference type="RefSeq" id="WP_083362771.1">
    <property type="nucleotide sequence ID" value="NZ_LT629742.1"/>
</dbReference>
<gene>
    <name evidence="3" type="ORF">SAMN04489834_0656</name>
</gene>
<dbReference type="AlphaFoldDB" id="A0A1H1NJC2"/>
<keyword evidence="1" id="KW-0119">Carbohydrate metabolism</keyword>
<name>A0A1H1NJC2_9MICO</name>
<dbReference type="Pfam" id="PF01261">
    <property type="entry name" value="AP_endonuc_2"/>
    <property type="match status" value="1"/>
</dbReference>
<dbReference type="Proteomes" id="UP000181956">
    <property type="component" value="Chromosome I"/>
</dbReference>
<evidence type="ECO:0000313" key="3">
    <source>
        <dbReference type="EMBL" id="SDR99094.1"/>
    </source>
</evidence>
<reference evidence="4" key="1">
    <citation type="submission" date="2016-10" db="EMBL/GenBank/DDBJ databases">
        <authorList>
            <person name="Varghese N."/>
            <person name="Submissions S."/>
        </authorList>
    </citation>
    <scope>NUCLEOTIDE SEQUENCE [LARGE SCALE GENOMIC DNA]</scope>
    <source>
        <strain evidence="4">DSM 21772</strain>
    </source>
</reference>
<proteinExistence type="predicted"/>
<organism evidence="3 4">
    <name type="scientific">Microterricola viridarii</name>
    <dbReference type="NCBI Taxonomy" id="412690"/>
    <lineage>
        <taxon>Bacteria</taxon>
        <taxon>Bacillati</taxon>
        <taxon>Actinomycetota</taxon>
        <taxon>Actinomycetes</taxon>
        <taxon>Micrococcales</taxon>
        <taxon>Microbacteriaceae</taxon>
        <taxon>Microterricola</taxon>
    </lineage>
</organism>
<evidence type="ECO:0000313" key="4">
    <source>
        <dbReference type="Proteomes" id="UP000181956"/>
    </source>
</evidence>
<protein>
    <submittedName>
        <fullName evidence="3">2-keto-myo-inositol dehydratase</fullName>
    </submittedName>
</protein>
<evidence type="ECO:0000259" key="2">
    <source>
        <dbReference type="Pfam" id="PF01261"/>
    </source>
</evidence>
<accession>A0A1H1NJC2</accession>
<dbReference type="PANTHER" id="PTHR12110:SF41">
    <property type="entry name" value="INOSOSE DEHYDRATASE"/>
    <property type="match status" value="1"/>
</dbReference>
<dbReference type="OrthoDB" id="104997at2"/>
<dbReference type="InterPro" id="IPR013022">
    <property type="entry name" value="Xyl_isomerase-like_TIM-brl"/>
</dbReference>
<dbReference type="STRING" id="412690.SAMN04489834_0656"/>
<feature type="domain" description="Xylose isomerase-like TIM barrel" evidence="2">
    <location>
        <begin position="34"/>
        <end position="284"/>
    </location>
</feature>
<dbReference type="PANTHER" id="PTHR12110">
    <property type="entry name" value="HYDROXYPYRUVATE ISOMERASE"/>
    <property type="match status" value="1"/>
</dbReference>
<dbReference type="InterPro" id="IPR036237">
    <property type="entry name" value="Xyl_isomerase-like_sf"/>
</dbReference>
<dbReference type="EMBL" id="LT629742">
    <property type="protein sequence ID" value="SDR99094.1"/>
    <property type="molecule type" value="Genomic_DNA"/>
</dbReference>
<dbReference type="Gene3D" id="3.20.20.150">
    <property type="entry name" value="Divalent-metal-dependent TIM barrel enzymes"/>
    <property type="match status" value="1"/>
</dbReference>
<evidence type="ECO:0000256" key="1">
    <source>
        <dbReference type="ARBA" id="ARBA00023277"/>
    </source>
</evidence>
<keyword evidence="4" id="KW-1185">Reference proteome</keyword>
<dbReference type="InterPro" id="IPR050312">
    <property type="entry name" value="IolE/XylAMocC-like"/>
</dbReference>
<sequence length="302" mass="32627">MSIVVAGAPVSFGVFELTPTSGDLVLPTADEVVAVLERTGYSGVDLGPVGFLGRGQELRERLDRHGLELAGGWIDLPFSDDAAFARALPSLDDALDVFSEVLEAAPSKLPLPTLADSGDAIRKANPRGGAGHGLDEAGWDRFAKNLATAAARVRARGLEPTFHHHACTFVETPHEIDAYLDASDVGLTFDTGHMLIGGGDPLEAWRRWRDRINHLHIKDVHTAVLADVLAEGGGMIDVWSSGSFVPLGEGDLDVEAMMSEVVDSGFDGWLVIEQDVYPQPGDDPARLERDHRVNREALRRWL</sequence>